<dbReference type="OrthoDB" id="5294061at2"/>
<dbReference type="RefSeq" id="WP_153421192.1">
    <property type="nucleotide sequence ID" value="NZ_WFLM01000005.1"/>
</dbReference>
<dbReference type="AlphaFoldDB" id="A0A6N6VQ21"/>
<protein>
    <recommendedName>
        <fullName evidence="1">Flagella basal body P-ring formation protein FlgA SAF domain-containing protein</fullName>
    </recommendedName>
</protein>
<keyword evidence="3" id="KW-1185">Reference proteome</keyword>
<dbReference type="InterPro" id="IPR017585">
    <property type="entry name" value="SAF_FlgA"/>
</dbReference>
<gene>
    <name evidence="2" type="ORF">GCL60_13110</name>
</gene>
<evidence type="ECO:0000313" key="2">
    <source>
        <dbReference type="EMBL" id="KAB8036777.1"/>
    </source>
</evidence>
<dbReference type="Proteomes" id="UP000437748">
    <property type="component" value="Unassembled WGS sequence"/>
</dbReference>
<dbReference type="Gene3D" id="2.30.30.760">
    <property type="match status" value="1"/>
</dbReference>
<evidence type="ECO:0000259" key="1">
    <source>
        <dbReference type="Pfam" id="PF13144"/>
    </source>
</evidence>
<name>A0A6N6VQ21_9BACT</name>
<evidence type="ECO:0000313" key="3">
    <source>
        <dbReference type="Proteomes" id="UP000437748"/>
    </source>
</evidence>
<reference evidence="2 3" key="1">
    <citation type="submission" date="2019-10" db="EMBL/GenBank/DDBJ databases">
        <title>New species of Slilvanegrellaceae.</title>
        <authorList>
            <person name="Pitt A."/>
            <person name="Hahn M.W."/>
        </authorList>
    </citation>
    <scope>NUCLEOTIDE SEQUENCE [LARGE SCALE GENOMIC DNA]</scope>
    <source>
        <strain evidence="2 3">SP-Ram-0.45-NSY-1</strain>
    </source>
</reference>
<sequence length="259" mass="29456">MILSPPQVYVEYKDLSKDEGIAEIQKDFIVQIIKLNKQNDTIVIDKIIDSNNDNLFIAHCIQCNLPNLSFNEIIPSTIKRNKSNFSSEYIFDIKNDSNSKITWKIQLIEKKKIYYLAAKQNISINSILNEKDIDVLSCSTEESKCNPNHFYLSNKEAENSILNFKNKKSSNQIRVGQEIDPKWLSQEILIHAGEKTKVTYSPNRSLIIQTFGKSLSNAGRGETIRVQISDWFDKSSVLHPTGIIEGIVIAPGEVEYATK</sequence>
<comment type="caution">
    <text evidence="2">The sequence shown here is derived from an EMBL/GenBank/DDBJ whole genome shotgun (WGS) entry which is preliminary data.</text>
</comment>
<dbReference type="EMBL" id="WFLM01000005">
    <property type="protein sequence ID" value="KAB8036777.1"/>
    <property type="molecule type" value="Genomic_DNA"/>
</dbReference>
<feature type="domain" description="Flagella basal body P-ring formation protein FlgA SAF" evidence="1">
    <location>
        <begin position="116"/>
        <end position="229"/>
    </location>
</feature>
<organism evidence="2 3">
    <name type="scientific">Silvanigrella paludirubra</name>
    <dbReference type="NCBI Taxonomy" id="2499159"/>
    <lineage>
        <taxon>Bacteria</taxon>
        <taxon>Pseudomonadati</taxon>
        <taxon>Bdellovibrionota</taxon>
        <taxon>Oligoflexia</taxon>
        <taxon>Silvanigrellales</taxon>
        <taxon>Silvanigrellaceae</taxon>
        <taxon>Silvanigrella</taxon>
    </lineage>
</organism>
<proteinExistence type="predicted"/>
<accession>A0A6N6VQ21</accession>
<dbReference type="Pfam" id="PF13144">
    <property type="entry name" value="ChapFlgA"/>
    <property type="match status" value="1"/>
</dbReference>